<dbReference type="VEuPathDB" id="FungiDB:BO70DRAFT_186673"/>
<protein>
    <submittedName>
        <fullName evidence="1">Uncharacterized protein</fullName>
    </submittedName>
</protein>
<sequence>MDLQTCRKVLSYSPVVRGVEVVHGLARPTARLSAIQALWGQEMFQVTLLNAQNRCGQISRGGRLGSDWRDQMGSKGETWTNGAILCETDGDKVVRDRAESLAWLRGCNRADRNVQIHAYTSHKEARIYGFPVGPGGFQGWRNAAEKGVVDTLT</sequence>
<keyword evidence="2" id="KW-1185">Reference proteome</keyword>
<organism evidence="1 2">
    <name type="scientific">Aspergillus heteromorphus CBS 117.55</name>
    <dbReference type="NCBI Taxonomy" id="1448321"/>
    <lineage>
        <taxon>Eukaryota</taxon>
        <taxon>Fungi</taxon>
        <taxon>Dikarya</taxon>
        <taxon>Ascomycota</taxon>
        <taxon>Pezizomycotina</taxon>
        <taxon>Eurotiomycetes</taxon>
        <taxon>Eurotiomycetidae</taxon>
        <taxon>Eurotiales</taxon>
        <taxon>Aspergillaceae</taxon>
        <taxon>Aspergillus</taxon>
        <taxon>Aspergillus subgen. Circumdati</taxon>
    </lineage>
</organism>
<proteinExistence type="predicted"/>
<dbReference type="GeneID" id="37060714"/>
<evidence type="ECO:0000313" key="2">
    <source>
        <dbReference type="Proteomes" id="UP000247233"/>
    </source>
</evidence>
<dbReference type="EMBL" id="MSFL01000052">
    <property type="protein sequence ID" value="PWY65300.1"/>
    <property type="molecule type" value="Genomic_DNA"/>
</dbReference>
<gene>
    <name evidence="1" type="ORF">BO70DRAFT_186673</name>
</gene>
<dbReference type="AlphaFoldDB" id="A0A317UZD2"/>
<accession>A0A317UZD2</accession>
<dbReference type="RefSeq" id="XP_025394469.1">
    <property type="nucleotide sequence ID" value="XM_025538477.1"/>
</dbReference>
<evidence type="ECO:0000313" key="1">
    <source>
        <dbReference type="EMBL" id="PWY65300.1"/>
    </source>
</evidence>
<dbReference type="Proteomes" id="UP000247233">
    <property type="component" value="Unassembled WGS sequence"/>
</dbReference>
<comment type="caution">
    <text evidence="1">The sequence shown here is derived from an EMBL/GenBank/DDBJ whole genome shotgun (WGS) entry which is preliminary data.</text>
</comment>
<name>A0A317UZD2_9EURO</name>
<reference evidence="1 2" key="1">
    <citation type="submission" date="2016-12" db="EMBL/GenBank/DDBJ databases">
        <title>The genomes of Aspergillus section Nigri reveals drivers in fungal speciation.</title>
        <authorList>
            <consortium name="DOE Joint Genome Institute"/>
            <person name="Vesth T.C."/>
            <person name="Nybo J."/>
            <person name="Theobald S."/>
            <person name="Brandl J."/>
            <person name="Frisvad J.C."/>
            <person name="Nielsen K.F."/>
            <person name="Lyhne E.K."/>
            <person name="Kogle M.E."/>
            <person name="Kuo A."/>
            <person name="Riley R."/>
            <person name="Clum A."/>
            <person name="Nolan M."/>
            <person name="Lipzen A."/>
            <person name="Salamov A."/>
            <person name="Henrissat B."/>
            <person name="Wiebenga A."/>
            <person name="De Vries R.P."/>
            <person name="Grigoriev I.V."/>
            <person name="Mortensen U.H."/>
            <person name="Andersen M.R."/>
            <person name="Baker S.E."/>
        </authorList>
    </citation>
    <scope>NUCLEOTIDE SEQUENCE [LARGE SCALE GENOMIC DNA]</scope>
    <source>
        <strain evidence="1 2">CBS 117.55</strain>
    </source>
</reference>